<sequence>QFLKQSHVQGTQRLSCHWVGDLCWYWPSISLLLCVRNQRTGLLSIQRSPCRRRLLSEDRM</sequence>
<reference evidence="1" key="3">
    <citation type="journal article" date="2017" name="Nature">
        <title>Genome sequence of the progenitor of the wheat D genome Aegilops tauschii.</title>
        <authorList>
            <person name="Luo M.C."/>
            <person name="Gu Y.Q."/>
            <person name="Puiu D."/>
            <person name="Wang H."/>
            <person name="Twardziok S.O."/>
            <person name="Deal K.R."/>
            <person name="Huo N."/>
            <person name="Zhu T."/>
            <person name="Wang L."/>
            <person name="Wang Y."/>
            <person name="McGuire P.E."/>
            <person name="Liu S."/>
            <person name="Long H."/>
            <person name="Ramasamy R.K."/>
            <person name="Rodriguez J.C."/>
            <person name="Van S.L."/>
            <person name="Yuan L."/>
            <person name="Wang Z."/>
            <person name="Xia Z."/>
            <person name="Xiao L."/>
            <person name="Anderson O.D."/>
            <person name="Ouyang S."/>
            <person name="Liang Y."/>
            <person name="Zimin A.V."/>
            <person name="Pertea G."/>
            <person name="Qi P."/>
            <person name="Bennetzen J.L."/>
            <person name="Dai X."/>
            <person name="Dawson M.W."/>
            <person name="Muller H.G."/>
            <person name="Kugler K."/>
            <person name="Rivarola-Duarte L."/>
            <person name="Spannagl M."/>
            <person name="Mayer K.F.X."/>
            <person name="Lu F.H."/>
            <person name="Bevan M.W."/>
            <person name="Leroy P."/>
            <person name="Li P."/>
            <person name="You F.M."/>
            <person name="Sun Q."/>
            <person name="Liu Z."/>
            <person name="Lyons E."/>
            <person name="Wicker T."/>
            <person name="Salzberg S.L."/>
            <person name="Devos K.M."/>
            <person name="Dvorak J."/>
        </authorList>
    </citation>
    <scope>NUCLEOTIDE SEQUENCE [LARGE SCALE GENOMIC DNA]</scope>
    <source>
        <strain evidence="1">cv. AL8/78</strain>
    </source>
</reference>
<name>A0A453QVN9_AEGTS</name>
<dbReference type="EnsemblPlants" id="AET7Gv20336700.3">
    <property type="protein sequence ID" value="AET7Gv20336700.3"/>
    <property type="gene ID" value="AET7Gv20336700"/>
</dbReference>
<protein>
    <submittedName>
        <fullName evidence="1">Uncharacterized protein</fullName>
    </submittedName>
</protein>
<reference evidence="1" key="5">
    <citation type="journal article" date="2021" name="G3 (Bethesda)">
        <title>Aegilops tauschii genome assembly Aet v5.0 features greater sequence contiguity and improved annotation.</title>
        <authorList>
            <person name="Wang L."/>
            <person name="Zhu T."/>
            <person name="Rodriguez J.C."/>
            <person name="Deal K.R."/>
            <person name="Dubcovsky J."/>
            <person name="McGuire P.E."/>
            <person name="Lux T."/>
            <person name="Spannagl M."/>
            <person name="Mayer K.F.X."/>
            <person name="Baldrich P."/>
            <person name="Meyers B.C."/>
            <person name="Huo N."/>
            <person name="Gu Y.Q."/>
            <person name="Zhou H."/>
            <person name="Devos K.M."/>
            <person name="Bennetzen J.L."/>
            <person name="Unver T."/>
            <person name="Budak H."/>
            <person name="Gulick P.J."/>
            <person name="Galiba G."/>
            <person name="Kalapos B."/>
            <person name="Nelson D.R."/>
            <person name="Li P."/>
            <person name="You F.M."/>
            <person name="Luo M.C."/>
            <person name="Dvorak J."/>
        </authorList>
    </citation>
    <scope>NUCLEOTIDE SEQUENCE [LARGE SCALE GENOMIC DNA]</scope>
    <source>
        <strain evidence="1">cv. AL8/78</strain>
    </source>
</reference>
<dbReference type="Gramene" id="AET7Gv20336700.3">
    <property type="protein sequence ID" value="AET7Gv20336700.3"/>
    <property type="gene ID" value="AET7Gv20336700"/>
</dbReference>
<dbReference type="Proteomes" id="UP000015105">
    <property type="component" value="Chromosome 7D"/>
</dbReference>
<evidence type="ECO:0000313" key="2">
    <source>
        <dbReference type="Proteomes" id="UP000015105"/>
    </source>
</evidence>
<accession>A0A453QVN9</accession>
<keyword evidence="2" id="KW-1185">Reference proteome</keyword>
<evidence type="ECO:0000313" key="1">
    <source>
        <dbReference type="EnsemblPlants" id="AET7Gv20336700.3"/>
    </source>
</evidence>
<reference evidence="1" key="4">
    <citation type="submission" date="2019-03" db="UniProtKB">
        <authorList>
            <consortium name="EnsemblPlants"/>
        </authorList>
    </citation>
    <scope>IDENTIFICATION</scope>
</reference>
<reference evidence="2" key="1">
    <citation type="journal article" date="2014" name="Science">
        <title>Ancient hybridizations among the ancestral genomes of bread wheat.</title>
        <authorList>
            <consortium name="International Wheat Genome Sequencing Consortium,"/>
            <person name="Marcussen T."/>
            <person name="Sandve S.R."/>
            <person name="Heier L."/>
            <person name="Spannagl M."/>
            <person name="Pfeifer M."/>
            <person name="Jakobsen K.S."/>
            <person name="Wulff B.B."/>
            <person name="Steuernagel B."/>
            <person name="Mayer K.F."/>
            <person name="Olsen O.A."/>
        </authorList>
    </citation>
    <scope>NUCLEOTIDE SEQUENCE [LARGE SCALE GENOMIC DNA]</scope>
    <source>
        <strain evidence="2">cv. AL8/78</strain>
    </source>
</reference>
<dbReference type="AlphaFoldDB" id="A0A453QVN9"/>
<reference evidence="2" key="2">
    <citation type="journal article" date="2017" name="Nat. Plants">
        <title>The Aegilops tauschii genome reveals multiple impacts of transposons.</title>
        <authorList>
            <person name="Zhao G."/>
            <person name="Zou C."/>
            <person name="Li K."/>
            <person name="Wang K."/>
            <person name="Li T."/>
            <person name="Gao L."/>
            <person name="Zhang X."/>
            <person name="Wang H."/>
            <person name="Yang Z."/>
            <person name="Liu X."/>
            <person name="Jiang W."/>
            <person name="Mao L."/>
            <person name="Kong X."/>
            <person name="Jiao Y."/>
            <person name="Jia J."/>
        </authorList>
    </citation>
    <scope>NUCLEOTIDE SEQUENCE [LARGE SCALE GENOMIC DNA]</scope>
    <source>
        <strain evidence="2">cv. AL8/78</strain>
    </source>
</reference>
<organism evidence="1 2">
    <name type="scientific">Aegilops tauschii subsp. strangulata</name>
    <name type="common">Goatgrass</name>
    <dbReference type="NCBI Taxonomy" id="200361"/>
    <lineage>
        <taxon>Eukaryota</taxon>
        <taxon>Viridiplantae</taxon>
        <taxon>Streptophyta</taxon>
        <taxon>Embryophyta</taxon>
        <taxon>Tracheophyta</taxon>
        <taxon>Spermatophyta</taxon>
        <taxon>Magnoliopsida</taxon>
        <taxon>Liliopsida</taxon>
        <taxon>Poales</taxon>
        <taxon>Poaceae</taxon>
        <taxon>BOP clade</taxon>
        <taxon>Pooideae</taxon>
        <taxon>Triticodae</taxon>
        <taxon>Triticeae</taxon>
        <taxon>Triticinae</taxon>
        <taxon>Aegilops</taxon>
    </lineage>
</organism>
<proteinExistence type="predicted"/>